<dbReference type="Pfam" id="PF12705">
    <property type="entry name" value="PDDEXK_1"/>
    <property type="match status" value="1"/>
</dbReference>
<dbReference type="InterPro" id="IPR027417">
    <property type="entry name" value="P-loop_NTPase"/>
</dbReference>
<name>A0A2N5X356_9GAMM</name>
<evidence type="ECO:0000313" key="3">
    <source>
        <dbReference type="Proteomes" id="UP000235005"/>
    </source>
</evidence>
<evidence type="ECO:0000259" key="1">
    <source>
        <dbReference type="Pfam" id="PF12705"/>
    </source>
</evidence>
<dbReference type="Proteomes" id="UP000235005">
    <property type="component" value="Unassembled WGS sequence"/>
</dbReference>
<dbReference type="NCBIfam" id="TIGR03623">
    <property type="entry name" value="probable DNA repair protein"/>
    <property type="match status" value="1"/>
</dbReference>
<evidence type="ECO:0000313" key="2">
    <source>
        <dbReference type="EMBL" id="PLW68890.1"/>
    </source>
</evidence>
<protein>
    <recommendedName>
        <fullName evidence="1">PD-(D/E)XK endonuclease-like domain-containing protein</fullName>
    </recommendedName>
</protein>
<reference evidence="2 3" key="1">
    <citation type="submission" date="2018-01" db="EMBL/GenBank/DDBJ databases">
        <title>The draft genome sequence of Halioglobus lutimaris HF004.</title>
        <authorList>
            <person name="Du Z.-J."/>
            <person name="Shi M.-J."/>
        </authorList>
    </citation>
    <scope>NUCLEOTIDE SEQUENCE [LARGE SCALE GENOMIC DNA]</scope>
    <source>
        <strain evidence="2 3">HF004</strain>
    </source>
</reference>
<dbReference type="InterPro" id="IPR038726">
    <property type="entry name" value="PDDEXK_AddAB-type"/>
</dbReference>
<dbReference type="InterPro" id="IPR011604">
    <property type="entry name" value="PDDEXK-like_dom_sf"/>
</dbReference>
<dbReference type="InterPro" id="IPR019925">
    <property type="entry name" value="DNA_repair_protein_predicted"/>
</dbReference>
<sequence>MPPAGSSQYFDLGPLQPLLDAGFTLLTPNLRLARRIKAEWDRRQIEQGMQSWEPVAVSAIDHWLQERWQQMSAAADRPCSRRLLSALEQGELWRQVIDEDGRQYANHNLLRVEAAIELAQQARENLLRAQVPMSSPAVIDEFRFDADPATFLRWFQAFNDKLAEANCLTLADCVVELSGLRGAKSGPLALVDFDDISPLYRAAVVALASSVEEVTSGRGDAAVLARSFPDRRAELSAVASWAAAEFQRDPNCRLGIILADMHSDRADLEYLLRRSFDCLGENYTSLPVNFSTGITLDRAPVVRDALRMLAAGGRSMRMGDVLGLLQTRFSPRTEECGDLLVKLLQQLFSDGSEKISTGRLRLLAANVALGDEQGLAVAKSLMAVNAMRLPGKRCLPSTWVGLFCEALECFAWPGRGPLDSLEFQQVENWYAVLETFAGFDALSAELDYNAALSLLQRCCQASISQPQTADSGIQVLGPLEGAGLQFEQVWLCGLQGSRWPAAARPNPFIPMVLQRRHAMPHSSAEREWQYASTLMRQYTSGCQQLTASYSRQIDGVPELPSPLLKGLQLLPEDAPAEINPLWIHAQSRAARALFVDEQAPAVKAAGRSATRGGSGILQAQANCPFRAFSTRRLLAEPLDDYREGLSAAERGSLLHDALYALWGELGDSAALQAMNASILQETVNRAVEAAVEAAHDSMKQRVGLHCIDLECARLVSLLQQWLQFEQSREPFRVVARELPIEFQLGGLTLSLRVDRIDELADGSRLVIDYKSGRSSLSSWLGARPSQPQLPLYGITGEVDGLAFAQVRARDCKMIGVGQVAGVPGVQEDIARAVKRYSAQQDWPGLVAEWRSNLQRLASEFVSGNAEVDPLPGACTFCGLQALCRIDHPVQEQV</sequence>
<organism evidence="2 3">
    <name type="scientific">Pseudohalioglobus lutimaris</name>
    <dbReference type="NCBI Taxonomy" id="1737061"/>
    <lineage>
        <taxon>Bacteria</taxon>
        <taxon>Pseudomonadati</taxon>
        <taxon>Pseudomonadota</taxon>
        <taxon>Gammaproteobacteria</taxon>
        <taxon>Cellvibrionales</taxon>
        <taxon>Halieaceae</taxon>
        <taxon>Pseudohalioglobus</taxon>
    </lineage>
</organism>
<comment type="caution">
    <text evidence="2">The sequence shown here is derived from an EMBL/GenBank/DDBJ whole genome shotgun (WGS) entry which is preliminary data.</text>
</comment>
<dbReference type="RefSeq" id="WP_101517963.1">
    <property type="nucleotide sequence ID" value="NZ_PKUS01000010.1"/>
</dbReference>
<accession>A0A2N5X356</accession>
<gene>
    <name evidence="2" type="ORF">C0039_09700</name>
</gene>
<dbReference type="OrthoDB" id="9761147at2"/>
<dbReference type="SUPFAM" id="SSF52540">
    <property type="entry name" value="P-loop containing nucleoside triphosphate hydrolases"/>
    <property type="match status" value="1"/>
</dbReference>
<keyword evidence="3" id="KW-1185">Reference proteome</keyword>
<dbReference type="EMBL" id="PKUS01000010">
    <property type="protein sequence ID" value="PLW68890.1"/>
    <property type="molecule type" value="Genomic_DNA"/>
</dbReference>
<dbReference type="AlphaFoldDB" id="A0A2N5X356"/>
<feature type="domain" description="PD-(D/E)XK endonuclease-like" evidence="1">
    <location>
        <begin position="618"/>
        <end position="884"/>
    </location>
</feature>
<dbReference type="Gene3D" id="3.90.320.10">
    <property type="match status" value="1"/>
</dbReference>
<proteinExistence type="predicted"/>